<dbReference type="Pfam" id="PF00160">
    <property type="entry name" value="Pro_isomerase"/>
    <property type="match status" value="1"/>
</dbReference>
<comment type="function">
    <text evidence="2 5">PPIases accelerate the folding of proteins. It catalyzes the cis-trans isomerization of proline imidic peptide bonds in oligopeptides.</text>
</comment>
<evidence type="ECO:0000256" key="4">
    <source>
        <dbReference type="ARBA" id="ARBA00023235"/>
    </source>
</evidence>
<name>A0A7X3FJU0_9BACL</name>
<comment type="caution">
    <text evidence="8">The sequence shown here is derived from an EMBL/GenBank/DDBJ whole genome shotgun (WGS) entry which is preliminary data.</text>
</comment>
<feature type="compositionally biased region" description="Low complexity" evidence="6">
    <location>
        <begin position="31"/>
        <end position="47"/>
    </location>
</feature>
<dbReference type="CDD" id="cd00317">
    <property type="entry name" value="cyclophilin"/>
    <property type="match status" value="1"/>
</dbReference>
<keyword evidence="4 5" id="KW-0413">Isomerase</keyword>
<keyword evidence="5" id="KW-0732">Signal</keyword>
<evidence type="ECO:0000256" key="6">
    <source>
        <dbReference type="SAM" id="MobiDB-lite"/>
    </source>
</evidence>
<dbReference type="InterPro" id="IPR002130">
    <property type="entry name" value="Cyclophilin-type_PPIase_dom"/>
</dbReference>
<feature type="chain" id="PRO_5031606687" description="Peptidyl-prolyl cis-trans isomerase" evidence="5">
    <location>
        <begin position="29"/>
        <end position="232"/>
    </location>
</feature>
<comment type="catalytic activity">
    <reaction evidence="1 5">
        <text>[protein]-peptidylproline (omega=180) = [protein]-peptidylproline (omega=0)</text>
        <dbReference type="Rhea" id="RHEA:16237"/>
        <dbReference type="Rhea" id="RHEA-COMP:10747"/>
        <dbReference type="Rhea" id="RHEA-COMP:10748"/>
        <dbReference type="ChEBI" id="CHEBI:83833"/>
        <dbReference type="ChEBI" id="CHEBI:83834"/>
        <dbReference type="EC" id="5.2.1.8"/>
    </reaction>
</comment>
<feature type="signal peptide" evidence="5">
    <location>
        <begin position="1"/>
        <end position="28"/>
    </location>
</feature>
<dbReference type="GO" id="GO:0003755">
    <property type="term" value="F:peptidyl-prolyl cis-trans isomerase activity"/>
    <property type="evidence" value="ECO:0007669"/>
    <property type="project" value="UniProtKB-UniRule"/>
</dbReference>
<dbReference type="InterPro" id="IPR020892">
    <property type="entry name" value="Cyclophilin-type_PPIase_CS"/>
</dbReference>
<protein>
    <recommendedName>
        <fullName evidence="5">Peptidyl-prolyl cis-trans isomerase</fullName>
        <shortName evidence="5">PPIase</shortName>
        <ecNumber evidence="5">5.2.1.8</ecNumber>
    </recommendedName>
</protein>
<dbReference type="PANTHER" id="PTHR45625:SF4">
    <property type="entry name" value="PEPTIDYLPROLYL ISOMERASE DOMAIN AND WD REPEAT-CONTAINING PROTEIN 1"/>
    <property type="match status" value="1"/>
</dbReference>
<sequence length="232" mass="24514">MTGKRRSTVILMAMLMTALLILAGCGKAAPEAGTGGATATPPATATPSPSPSDEPKTDGKNPIVTIEMDNGKKIKAELYPQVAPNTVNNFISLIKKGKYDGTIFHRVIPGFMIQGGDPEGTGMGGPGYGIKGEFTSNGFKNNLKHTRGILSMARAQDLDSAGSQFFVMVADAEHLDNQYASFGKVTEGMEVVDEIVNSPKGAQDRPNTPPVMKKVTVDTLGVEYPEPQTVSK</sequence>
<gene>
    <name evidence="8" type="ORF">EDM21_16400</name>
</gene>
<evidence type="ECO:0000256" key="5">
    <source>
        <dbReference type="RuleBase" id="RU363019"/>
    </source>
</evidence>
<dbReference type="RefSeq" id="WP_157337141.1">
    <property type="nucleotide sequence ID" value="NZ_RHLK01000009.1"/>
</dbReference>
<proteinExistence type="inferred from homology"/>
<reference evidence="8 9" key="1">
    <citation type="journal article" date="2019" name="Microorganisms">
        <title>Paenibacillus lutrae sp. nov., A Chitinolytic Species Isolated from A River Otter in Castril Natural Park, Granada, Spain.</title>
        <authorList>
            <person name="Rodriguez M."/>
            <person name="Reina J.C."/>
            <person name="Bejar V."/>
            <person name="Llamas I."/>
        </authorList>
    </citation>
    <scope>NUCLEOTIDE SEQUENCE [LARGE SCALE GENOMIC DNA]</scope>
    <source>
        <strain evidence="8 9">N10</strain>
    </source>
</reference>
<evidence type="ECO:0000259" key="7">
    <source>
        <dbReference type="PROSITE" id="PS50072"/>
    </source>
</evidence>
<dbReference type="AlphaFoldDB" id="A0A7X3FJU0"/>
<evidence type="ECO:0000313" key="9">
    <source>
        <dbReference type="Proteomes" id="UP000490800"/>
    </source>
</evidence>
<evidence type="ECO:0000256" key="2">
    <source>
        <dbReference type="ARBA" id="ARBA00002388"/>
    </source>
</evidence>
<organism evidence="8 9">
    <name type="scientific">Paenibacillus lutrae</name>
    <dbReference type="NCBI Taxonomy" id="2078573"/>
    <lineage>
        <taxon>Bacteria</taxon>
        <taxon>Bacillati</taxon>
        <taxon>Bacillota</taxon>
        <taxon>Bacilli</taxon>
        <taxon>Bacillales</taxon>
        <taxon>Paenibacillaceae</taxon>
        <taxon>Paenibacillus</taxon>
    </lineage>
</organism>
<comment type="similarity">
    <text evidence="5">Belongs to the cyclophilin-type PPIase family.</text>
</comment>
<evidence type="ECO:0000313" key="8">
    <source>
        <dbReference type="EMBL" id="MVP01079.1"/>
    </source>
</evidence>
<dbReference type="EC" id="5.2.1.8" evidence="5"/>
<dbReference type="PROSITE" id="PS51257">
    <property type="entry name" value="PROKAR_LIPOPROTEIN"/>
    <property type="match status" value="1"/>
</dbReference>
<feature type="region of interest" description="Disordered" evidence="6">
    <location>
        <begin position="31"/>
        <end position="62"/>
    </location>
</feature>
<dbReference type="Gene3D" id="2.40.100.10">
    <property type="entry name" value="Cyclophilin-like"/>
    <property type="match status" value="1"/>
</dbReference>
<dbReference type="PRINTS" id="PR00153">
    <property type="entry name" value="CSAPPISMRASE"/>
</dbReference>
<evidence type="ECO:0000256" key="3">
    <source>
        <dbReference type="ARBA" id="ARBA00023110"/>
    </source>
</evidence>
<dbReference type="InterPro" id="IPR029000">
    <property type="entry name" value="Cyclophilin-like_dom_sf"/>
</dbReference>
<dbReference type="GO" id="GO:0006457">
    <property type="term" value="P:protein folding"/>
    <property type="evidence" value="ECO:0007669"/>
    <property type="project" value="InterPro"/>
</dbReference>
<accession>A0A7X3FJU0</accession>
<dbReference type="PROSITE" id="PS00170">
    <property type="entry name" value="CSA_PPIASE_1"/>
    <property type="match status" value="1"/>
</dbReference>
<keyword evidence="3 5" id="KW-0697">Rotamase</keyword>
<keyword evidence="9" id="KW-1185">Reference proteome</keyword>
<dbReference type="Proteomes" id="UP000490800">
    <property type="component" value="Unassembled WGS sequence"/>
</dbReference>
<dbReference type="EMBL" id="RHLK01000009">
    <property type="protein sequence ID" value="MVP01079.1"/>
    <property type="molecule type" value="Genomic_DNA"/>
</dbReference>
<feature type="domain" description="PPIase cyclophilin-type" evidence="7">
    <location>
        <begin position="73"/>
        <end position="217"/>
    </location>
</feature>
<evidence type="ECO:0000256" key="1">
    <source>
        <dbReference type="ARBA" id="ARBA00000971"/>
    </source>
</evidence>
<dbReference type="OrthoDB" id="9807797at2"/>
<dbReference type="SUPFAM" id="SSF50891">
    <property type="entry name" value="Cyclophilin-like"/>
    <property type="match status" value="1"/>
</dbReference>
<dbReference type="InterPro" id="IPR044666">
    <property type="entry name" value="Cyclophilin_A-like"/>
</dbReference>
<dbReference type="PROSITE" id="PS50072">
    <property type="entry name" value="CSA_PPIASE_2"/>
    <property type="match status" value="1"/>
</dbReference>
<dbReference type="PANTHER" id="PTHR45625">
    <property type="entry name" value="PEPTIDYL-PROLYL CIS-TRANS ISOMERASE-RELATED"/>
    <property type="match status" value="1"/>
</dbReference>